<feature type="transmembrane region" description="Helical" evidence="7">
    <location>
        <begin position="265"/>
        <end position="287"/>
    </location>
</feature>
<dbReference type="InterPro" id="IPR001610">
    <property type="entry name" value="PAC"/>
</dbReference>
<dbReference type="SMART" id="SM00387">
    <property type="entry name" value="HATPase_c"/>
    <property type="match status" value="1"/>
</dbReference>
<feature type="domain" description="PAS" evidence="9">
    <location>
        <begin position="474"/>
        <end position="545"/>
    </location>
</feature>
<dbReference type="InterPro" id="IPR005467">
    <property type="entry name" value="His_kinase_dom"/>
</dbReference>
<feature type="compositionally biased region" description="Basic and acidic residues" evidence="6">
    <location>
        <begin position="967"/>
        <end position="979"/>
    </location>
</feature>
<dbReference type="GO" id="GO:0000155">
    <property type="term" value="F:phosphorelay sensor kinase activity"/>
    <property type="evidence" value="ECO:0007669"/>
    <property type="project" value="InterPro"/>
</dbReference>
<organism evidence="11 12">
    <name type="scientific">Sediminispirochaeta smaragdinae (strain DSM 11293 / JCM 15392 / SEBR 4228)</name>
    <name type="common">Spirochaeta smaragdinae</name>
    <dbReference type="NCBI Taxonomy" id="573413"/>
    <lineage>
        <taxon>Bacteria</taxon>
        <taxon>Pseudomonadati</taxon>
        <taxon>Spirochaetota</taxon>
        <taxon>Spirochaetia</taxon>
        <taxon>Spirochaetales</taxon>
        <taxon>Spirochaetaceae</taxon>
        <taxon>Sediminispirochaeta</taxon>
    </lineage>
</organism>
<dbReference type="CDD" id="cd18774">
    <property type="entry name" value="PDC2_HK_sensor"/>
    <property type="match status" value="1"/>
</dbReference>
<comment type="catalytic activity">
    <reaction evidence="1">
        <text>ATP + protein L-histidine = ADP + protein N-phospho-L-histidine.</text>
        <dbReference type="EC" id="2.7.13.3"/>
    </reaction>
</comment>
<dbReference type="KEGG" id="ssm:Spirs_0534"/>
<dbReference type="Pfam" id="PF08447">
    <property type="entry name" value="PAS_3"/>
    <property type="match status" value="1"/>
</dbReference>
<dbReference type="PROSITE" id="PS50109">
    <property type="entry name" value="HIS_KIN"/>
    <property type="match status" value="1"/>
</dbReference>
<keyword evidence="3" id="KW-0597">Phosphoprotein</keyword>
<dbReference type="eggNOG" id="COG4191">
    <property type="taxonomic scope" value="Bacteria"/>
</dbReference>
<evidence type="ECO:0000259" key="8">
    <source>
        <dbReference type="PROSITE" id="PS50109"/>
    </source>
</evidence>
<keyword evidence="7" id="KW-0812">Transmembrane</keyword>
<dbReference type="Proteomes" id="UP000002318">
    <property type="component" value="Chromosome"/>
</dbReference>
<dbReference type="InterPro" id="IPR004358">
    <property type="entry name" value="Sig_transdc_His_kin-like_C"/>
</dbReference>
<dbReference type="CDD" id="cd00130">
    <property type="entry name" value="PAS"/>
    <property type="match status" value="3"/>
</dbReference>
<dbReference type="Gene3D" id="1.10.287.130">
    <property type="match status" value="1"/>
</dbReference>
<dbReference type="Pfam" id="PF13426">
    <property type="entry name" value="PAS_9"/>
    <property type="match status" value="1"/>
</dbReference>
<feature type="domain" description="PAC" evidence="10">
    <location>
        <begin position="419"/>
        <end position="473"/>
    </location>
</feature>
<evidence type="ECO:0000259" key="10">
    <source>
        <dbReference type="PROSITE" id="PS50113"/>
    </source>
</evidence>
<keyword evidence="7" id="KW-1133">Transmembrane helix</keyword>
<feature type="region of interest" description="Disordered" evidence="6">
    <location>
        <begin position="959"/>
        <end position="981"/>
    </location>
</feature>
<dbReference type="Gene3D" id="3.30.565.10">
    <property type="entry name" value="Histidine kinase-like ATPase, C-terminal domain"/>
    <property type="match status" value="1"/>
</dbReference>
<dbReference type="HOGENOM" id="CLU_290678_0_0_12"/>
<protein>
    <recommendedName>
        <fullName evidence="2">histidine kinase</fullName>
        <ecNumber evidence="2">2.7.13.3</ecNumber>
    </recommendedName>
</protein>
<dbReference type="PROSITE" id="PS50112">
    <property type="entry name" value="PAS"/>
    <property type="match status" value="3"/>
</dbReference>
<dbReference type="PANTHER" id="PTHR43047">
    <property type="entry name" value="TWO-COMPONENT HISTIDINE PROTEIN KINASE"/>
    <property type="match status" value="1"/>
</dbReference>
<dbReference type="InterPro" id="IPR003594">
    <property type="entry name" value="HATPase_dom"/>
</dbReference>
<sequence>MTMPKPLIITLRKSLYPFIFGSILALLVTIIPLQTLTAYRFHRDQQKIVTATIASTIQKYLTVADTSLTFLSKQPTERMNDHLTSFQESFKIFSKIAFADTDGTVVAANSKIQAHQDVSNLLHEAVPTPGLTSLSTGPIISPHTGKLCIFLVHPLEGQGNIIAELNNNYLFDQMMQTIGMVNIENLVFVTDQSGNLLLHPDPRLLQQKANWGDLPVIHDIRQNDGETSAFVSIGERLYIAVARSIPETHWILTYAVPISATALEIIGSLVLTTLLFLFFIGSVLIILKRTLENNIVRPLTQMQHIIEQSVIEKTPQTIGVIANSFSELETMRKVFNRLSKTIRQKTLSLIEFKRAVREAGHAIYMTDREGIITYTNPAFERITGYSWEEAEGKTPNILNSGMMPESYFARLWESILAGELWEEEIINRKQDGTIYYAHQTIAPIFSDFGMVISFVAIQNDVTQQRESERRLWESETLYRNLFETAADSILLINPETLGISECNQATIESLGYGKDEIKQLSYLDIQPPDHQQRVKELVQGISEFDQATFDTQHTTKTGELREVNVHMTLLNLDQRKLLLAIMHDVTERRQAERTIQQSERKYRMLAENSSDMISQHAPGGIYLYVSPACIRLLGYEQEELLGRQVEEIIHPEDIERVIEIGKNHLGSPSERITTLVYRIQKKDGSYTWFETHSRRTDSQEIIAISRDISERIAMERGLEEANKAKSMFLANMSHEIRTPLNAVLGFNDLIARNTSDPKLKEYAAQIDLSGKNLLTLIGDILDFSKVEAGGVQFNYDFFSPHHLVREIIALFEMEAKKRGIDLITKERTPIPKQIKLDEDRVRQILINLVSNALKFTEKGSVCLEIHAAYIKQKDQRCNLTFSVIDTGIGIPEKEQHVIFEAFRQQEGQSTRKYGGTGLGLAISKNLAEGMEGSIDVKSNVGSGSTFTLSFDSVEWRSADDEEGALQPDEKHRKEHDSKRQSSIVLPASLQKQWEAVRLVRAIDEIADFAELLKREASKEEHPELIDFANQLERACDELDIEEIEYLLEKTGP</sequence>
<evidence type="ECO:0000256" key="7">
    <source>
        <dbReference type="SAM" id="Phobius"/>
    </source>
</evidence>
<dbReference type="GO" id="GO:0006355">
    <property type="term" value="P:regulation of DNA-templated transcription"/>
    <property type="evidence" value="ECO:0007669"/>
    <property type="project" value="InterPro"/>
</dbReference>
<proteinExistence type="predicted"/>
<dbReference type="Pfam" id="PF02518">
    <property type="entry name" value="HATPase_c"/>
    <property type="match status" value="1"/>
</dbReference>
<dbReference type="CDD" id="cd00082">
    <property type="entry name" value="HisKA"/>
    <property type="match status" value="1"/>
</dbReference>
<dbReference type="SUPFAM" id="SSF55874">
    <property type="entry name" value="ATPase domain of HSP90 chaperone/DNA topoisomerase II/histidine kinase"/>
    <property type="match status" value="1"/>
</dbReference>
<dbReference type="Gene3D" id="3.30.450.20">
    <property type="entry name" value="PAS domain"/>
    <property type="match status" value="4"/>
</dbReference>
<feature type="domain" description="Histidine kinase" evidence="8">
    <location>
        <begin position="731"/>
        <end position="954"/>
    </location>
</feature>
<feature type="domain" description="PAS" evidence="9">
    <location>
        <begin position="348"/>
        <end position="406"/>
    </location>
</feature>
<dbReference type="eggNOG" id="COG2205">
    <property type="taxonomic scope" value="Bacteria"/>
</dbReference>
<evidence type="ECO:0000259" key="9">
    <source>
        <dbReference type="PROSITE" id="PS50112"/>
    </source>
</evidence>
<evidence type="ECO:0000256" key="4">
    <source>
        <dbReference type="ARBA" id="ARBA00022679"/>
    </source>
</evidence>
<dbReference type="InterPro" id="IPR000700">
    <property type="entry name" value="PAS-assoc_C"/>
</dbReference>
<dbReference type="InterPro" id="IPR003661">
    <property type="entry name" value="HisK_dim/P_dom"/>
</dbReference>
<dbReference type="PRINTS" id="PR00344">
    <property type="entry name" value="BCTRLSENSOR"/>
</dbReference>
<feature type="transmembrane region" description="Helical" evidence="7">
    <location>
        <begin position="15"/>
        <end position="33"/>
    </location>
</feature>
<evidence type="ECO:0000256" key="2">
    <source>
        <dbReference type="ARBA" id="ARBA00012438"/>
    </source>
</evidence>
<dbReference type="SMART" id="SM00091">
    <property type="entry name" value="PAS"/>
    <property type="match status" value="3"/>
</dbReference>
<dbReference type="CDD" id="cd16922">
    <property type="entry name" value="HATPase_EvgS-ArcB-TorS-like"/>
    <property type="match status" value="1"/>
</dbReference>
<dbReference type="STRING" id="573413.Spirs_0534"/>
<dbReference type="EMBL" id="CP002116">
    <property type="protein sequence ID" value="ADK79680.1"/>
    <property type="molecule type" value="Genomic_DNA"/>
</dbReference>
<dbReference type="FunFam" id="3.30.565.10:FF:000010">
    <property type="entry name" value="Sensor histidine kinase RcsC"/>
    <property type="match status" value="1"/>
</dbReference>
<dbReference type="SMART" id="SM00388">
    <property type="entry name" value="HisKA"/>
    <property type="match status" value="1"/>
</dbReference>
<gene>
    <name evidence="11" type="ordered locus">Spirs_0534</name>
</gene>
<keyword evidence="7" id="KW-0472">Membrane</keyword>
<dbReference type="InterPro" id="IPR036097">
    <property type="entry name" value="HisK_dim/P_sf"/>
</dbReference>
<dbReference type="InterPro" id="IPR000014">
    <property type="entry name" value="PAS"/>
</dbReference>
<keyword evidence="4" id="KW-0808">Transferase</keyword>
<dbReference type="NCBIfam" id="TIGR00229">
    <property type="entry name" value="sensory_box"/>
    <property type="match status" value="3"/>
</dbReference>
<evidence type="ECO:0000256" key="6">
    <source>
        <dbReference type="SAM" id="MobiDB-lite"/>
    </source>
</evidence>
<dbReference type="Pfam" id="PF00989">
    <property type="entry name" value="PAS"/>
    <property type="match status" value="1"/>
</dbReference>
<evidence type="ECO:0000256" key="5">
    <source>
        <dbReference type="ARBA" id="ARBA00022777"/>
    </source>
</evidence>
<dbReference type="InterPro" id="IPR035965">
    <property type="entry name" value="PAS-like_dom_sf"/>
</dbReference>
<dbReference type="SUPFAM" id="SSF47384">
    <property type="entry name" value="Homodimeric domain of signal transducing histidine kinase"/>
    <property type="match status" value="1"/>
</dbReference>
<dbReference type="InterPro" id="IPR036890">
    <property type="entry name" value="HATPase_C_sf"/>
</dbReference>
<dbReference type="InterPro" id="IPR013655">
    <property type="entry name" value="PAS_fold_3"/>
</dbReference>
<evidence type="ECO:0000256" key="1">
    <source>
        <dbReference type="ARBA" id="ARBA00000085"/>
    </source>
</evidence>
<dbReference type="SUPFAM" id="SSF55785">
    <property type="entry name" value="PYP-like sensor domain (PAS domain)"/>
    <property type="match status" value="3"/>
</dbReference>
<dbReference type="SMART" id="SM00086">
    <property type="entry name" value="PAC"/>
    <property type="match status" value="3"/>
</dbReference>
<evidence type="ECO:0000313" key="11">
    <source>
        <dbReference type="EMBL" id="ADK79680.1"/>
    </source>
</evidence>
<reference evidence="11 12" key="1">
    <citation type="journal article" date="2010" name="Stand. Genomic Sci.">
        <title>Complete genome sequence of Spirochaeta smaragdinae type strain (SEBR 4228).</title>
        <authorList>
            <person name="Mavromatis K."/>
            <person name="Yasawong M."/>
            <person name="Chertkov O."/>
            <person name="Lapidus A."/>
            <person name="Lucas S."/>
            <person name="Nolan M."/>
            <person name="Del Rio T.G."/>
            <person name="Tice H."/>
            <person name="Cheng J.F."/>
            <person name="Pitluck S."/>
            <person name="Liolios K."/>
            <person name="Ivanova N."/>
            <person name="Tapia R."/>
            <person name="Han C."/>
            <person name="Bruce D."/>
            <person name="Goodwin L."/>
            <person name="Pati A."/>
            <person name="Chen A."/>
            <person name="Palaniappan K."/>
            <person name="Land M."/>
            <person name="Hauser L."/>
            <person name="Chang Y.J."/>
            <person name="Jeffries C.D."/>
            <person name="Detter J.C."/>
            <person name="Rohde M."/>
            <person name="Brambilla E."/>
            <person name="Spring S."/>
            <person name="Goker M."/>
            <person name="Sikorski J."/>
            <person name="Woyke T."/>
            <person name="Bristow J."/>
            <person name="Eisen J.A."/>
            <person name="Markowitz V."/>
            <person name="Hugenholtz P."/>
            <person name="Klenk H.P."/>
            <person name="Kyrpides N.C."/>
        </authorList>
    </citation>
    <scope>NUCLEOTIDE SEQUENCE [LARGE SCALE GENOMIC DNA]</scope>
    <source>
        <strain evidence="12">DSM 11293 / JCM 15392 / SEBR 4228</strain>
    </source>
</reference>
<keyword evidence="5 11" id="KW-0418">Kinase</keyword>
<dbReference type="AlphaFoldDB" id="E1RBF0"/>
<evidence type="ECO:0000313" key="12">
    <source>
        <dbReference type="Proteomes" id="UP000002318"/>
    </source>
</evidence>
<dbReference type="PROSITE" id="PS50113">
    <property type="entry name" value="PAC"/>
    <property type="match status" value="1"/>
</dbReference>
<keyword evidence="12" id="KW-1185">Reference proteome</keyword>
<feature type="domain" description="PAS" evidence="9">
    <location>
        <begin position="598"/>
        <end position="659"/>
    </location>
</feature>
<accession>E1RBF0</accession>
<dbReference type="EC" id="2.7.13.3" evidence="2"/>
<dbReference type="InterPro" id="IPR013767">
    <property type="entry name" value="PAS_fold"/>
</dbReference>
<dbReference type="Pfam" id="PF00512">
    <property type="entry name" value="HisKA"/>
    <property type="match status" value="1"/>
</dbReference>
<evidence type="ECO:0000256" key="3">
    <source>
        <dbReference type="ARBA" id="ARBA00022553"/>
    </source>
</evidence>
<name>E1RBF0_SEDSS</name>